<dbReference type="PANTHER" id="PTHR38465">
    <property type="entry name" value="HTH-TYPE TRANSCRIPTIONAL REGULATOR MJ1563-RELATED"/>
    <property type="match status" value="1"/>
</dbReference>
<dbReference type="InterPro" id="IPR000835">
    <property type="entry name" value="HTH_MarR-typ"/>
</dbReference>
<dbReference type="PANTHER" id="PTHR38465:SF2">
    <property type="entry name" value="HTH-TYPE TRANSCRIPTIONAL REGULATOR MMPR5"/>
    <property type="match status" value="1"/>
</dbReference>
<dbReference type="Pfam" id="PF12802">
    <property type="entry name" value="MarR_2"/>
    <property type="match status" value="1"/>
</dbReference>
<dbReference type="InterPro" id="IPR036388">
    <property type="entry name" value="WH-like_DNA-bd_sf"/>
</dbReference>
<organism evidence="5 6">
    <name type="scientific">Truepera radiovictrix (strain DSM 17093 / CIP 108686 / LMG 22925 / RQ-24)</name>
    <dbReference type="NCBI Taxonomy" id="649638"/>
    <lineage>
        <taxon>Bacteria</taxon>
        <taxon>Thermotogati</taxon>
        <taxon>Deinococcota</taxon>
        <taxon>Deinococci</taxon>
        <taxon>Trueperales</taxon>
        <taxon>Trueperaceae</taxon>
        <taxon>Truepera</taxon>
    </lineage>
</organism>
<evidence type="ECO:0000313" key="6">
    <source>
        <dbReference type="Proteomes" id="UP000000379"/>
    </source>
</evidence>
<reference evidence="6" key="1">
    <citation type="submission" date="2010-05" db="EMBL/GenBank/DDBJ databases">
        <title>The complete genome of Truepera radiovictris DSM 17093.</title>
        <authorList>
            <consortium name="US DOE Joint Genome Institute (JGI-PGF)"/>
            <person name="Lucas S."/>
            <person name="Copeland A."/>
            <person name="Lapidus A."/>
            <person name="Glavina del Rio T."/>
            <person name="Dalin E."/>
            <person name="Tice H."/>
            <person name="Bruce D."/>
            <person name="Goodwin L."/>
            <person name="Pitluck S."/>
            <person name="Kyrpides N."/>
            <person name="Mavromatis K."/>
            <person name="Ovchinnikova G."/>
            <person name="Munk A.C."/>
            <person name="Detter J.C."/>
            <person name="Han C."/>
            <person name="Tapia R."/>
            <person name="Land M."/>
            <person name="Hauser L."/>
            <person name="Markowitz V."/>
            <person name="Cheng J.-F."/>
            <person name="Hugenholtz P."/>
            <person name="Woyke T."/>
            <person name="Wu D."/>
            <person name="Tindall B."/>
            <person name="Pomrenke H.G."/>
            <person name="Brambilla E."/>
            <person name="Klenk H.-P."/>
            <person name="Eisen J.A."/>
        </authorList>
    </citation>
    <scope>NUCLEOTIDE SEQUENCE [LARGE SCALE GENOMIC DNA]</scope>
    <source>
        <strain evidence="6">DSM 17093 / CIP 108686 / LMG 22925 / RQ-24</strain>
    </source>
</reference>
<dbReference type="STRING" id="649638.Trad_1174"/>
<dbReference type="GO" id="GO:0003677">
    <property type="term" value="F:DNA binding"/>
    <property type="evidence" value="ECO:0007669"/>
    <property type="project" value="UniProtKB-KW"/>
</dbReference>
<evidence type="ECO:0000313" key="5">
    <source>
        <dbReference type="EMBL" id="ADI14299.1"/>
    </source>
</evidence>
<dbReference type="SUPFAM" id="SSF46785">
    <property type="entry name" value="Winged helix' DNA-binding domain"/>
    <property type="match status" value="1"/>
</dbReference>
<dbReference type="Proteomes" id="UP000000379">
    <property type="component" value="Chromosome"/>
</dbReference>
<protein>
    <submittedName>
        <fullName evidence="5">Transcriptional regulator, MarR family</fullName>
    </submittedName>
</protein>
<dbReference type="EMBL" id="CP002049">
    <property type="protein sequence ID" value="ADI14299.1"/>
    <property type="molecule type" value="Genomic_DNA"/>
</dbReference>
<sequence length="157" mass="17650">MAPKMADDKAAFIEEMGLLMAGLGLPRMAGRVFGALLLADPPEMSAEELAGALRASRGSISAATRMLERAGIIDRVRRPGERRDRYRNRPNAWNETLKTRLAIIGTFKAMAERGLALLETDDPEVRRGLVEMRDYFAHWERELPALLQRWDASARED</sequence>
<proteinExistence type="predicted"/>
<reference evidence="5 6" key="2">
    <citation type="journal article" date="2011" name="Stand. Genomic Sci.">
        <title>Complete genome sequence of Truepera radiovictrix type strain (RQ-24).</title>
        <authorList>
            <person name="Ivanova N."/>
            <person name="Rohde C."/>
            <person name="Munk C."/>
            <person name="Nolan M."/>
            <person name="Lucas S."/>
            <person name="Del Rio T.G."/>
            <person name="Tice H."/>
            <person name="Deshpande S."/>
            <person name="Cheng J.F."/>
            <person name="Tapia R."/>
            <person name="Han C."/>
            <person name="Goodwin L."/>
            <person name="Pitluck S."/>
            <person name="Liolios K."/>
            <person name="Mavromatis K."/>
            <person name="Mikhailova N."/>
            <person name="Pati A."/>
            <person name="Chen A."/>
            <person name="Palaniappan K."/>
            <person name="Land M."/>
            <person name="Hauser L."/>
            <person name="Chang Y.J."/>
            <person name="Jeffries C.D."/>
            <person name="Brambilla E."/>
            <person name="Rohde M."/>
            <person name="Goker M."/>
            <person name="Tindall B.J."/>
            <person name="Woyke T."/>
            <person name="Bristow J."/>
            <person name="Eisen J.A."/>
            <person name="Markowitz V."/>
            <person name="Hugenholtz P."/>
            <person name="Kyrpides N.C."/>
            <person name="Klenk H.P."/>
            <person name="Lapidus A."/>
        </authorList>
    </citation>
    <scope>NUCLEOTIDE SEQUENCE [LARGE SCALE GENOMIC DNA]</scope>
    <source>
        <strain evidence="6">DSM 17093 / CIP 108686 / LMG 22925 / RQ-24</strain>
    </source>
</reference>
<evidence type="ECO:0000256" key="1">
    <source>
        <dbReference type="ARBA" id="ARBA00023015"/>
    </source>
</evidence>
<evidence type="ECO:0000259" key="4">
    <source>
        <dbReference type="Pfam" id="PF12802"/>
    </source>
</evidence>
<dbReference type="InterPro" id="IPR052362">
    <property type="entry name" value="HTH-GbsR_regulator"/>
</dbReference>
<dbReference type="GO" id="GO:0003700">
    <property type="term" value="F:DNA-binding transcription factor activity"/>
    <property type="evidence" value="ECO:0007669"/>
    <property type="project" value="InterPro"/>
</dbReference>
<dbReference type="Gene3D" id="1.10.10.10">
    <property type="entry name" value="Winged helix-like DNA-binding domain superfamily/Winged helix DNA-binding domain"/>
    <property type="match status" value="1"/>
</dbReference>
<dbReference type="Gene3D" id="1.10.287.160">
    <property type="entry name" value="HR1 repeat"/>
    <property type="match status" value="1"/>
</dbReference>
<feature type="domain" description="HTH marR-type" evidence="4">
    <location>
        <begin position="23"/>
        <end position="83"/>
    </location>
</feature>
<keyword evidence="1" id="KW-0805">Transcription regulation</keyword>
<keyword evidence="2" id="KW-0238">DNA-binding</keyword>
<dbReference type="AlphaFoldDB" id="D7CW36"/>
<evidence type="ECO:0000256" key="3">
    <source>
        <dbReference type="ARBA" id="ARBA00023163"/>
    </source>
</evidence>
<dbReference type="KEGG" id="tra:Trad_1174"/>
<dbReference type="InterPro" id="IPR036390">
    <property type="entry name" value="WH_DNA-bd_sf"/>
</dbReference>
<evidence type="ECO:0000256" key="2">
    <source>
        <dbReference type="ARBA" id="ARBA00023125"/>
    </source>
</evidence>
<dbReference type="HOGENOM" id="CLU_120349_2_1_0"/>
<name>D7CW36_TRURR</name>
<keyword evidence="6" id="KW-1185">Reference proteome</keyword>
<accession>D7CW36</accession>
<dbReference type="RefSeq" id="WP_013177670.1">
    <property type="nucleotide sequence ID" value="NC_014221.1"/>
</dbReference>
<keyword evidence="3" id="KW-0804">Transcription</keyword>
<dbReference type="eggNOG" id="COG1510">
    <property type="taxonomic scope" value="Bacteria"/>
</dbReference>
<gene>
    <name evidence="5" type="ordered locus">Trad_1174</name>
</gene>